<keyword evidence="2" id="KW-1185">Reference proteome</keyword>
<comment type="caution">
    <text evidence="1">The sequence shown here is derived from an EMBL/GenBank/DDBJ whole genome shotgun (WGS) entry which is preliminary data.</text>
</comment>
<accession>A0ACB8QPI9</accession>
<reference evidence="1" key="1">
    <citation type="submission" date="2021-02" db="EMBL/GenBank/DDBJ databases">
        <authorList>
            <consortium name="DOE Joint Genome Institute"/>
            <person name="Ahrendt S."/>
            <person name="Looney B.P."/>
            <person name="Miyauchi S."/>
            <person name="Morin E."/>
            <person name="Drula E."/>
            <person name="Courty P.E."/>
            <person name="Chicoki N."/>
            <person name="Fauchery L."/>
            <person name="Kohler A."/>
            <person name="Kuo A."/>
            <person name="Labutti K."/>
            <person name="Pangilinan J."/>
            <person name="Lipzen A."/>
            <person name="Riley R."/>
            <person name="Andreopoulos W."/>
            <person name="He G."/>
            <person name="Johnson J."/>
            <person name="Barry K.W."/>
            <person name="Grigoriev I.V."/>
            <person name="Nagy L."/>
            <person name="Hibbett D."/>
            <person name="Henrissat B."/>
            <person name="Matheny P.B."/>
            <person name="Labbe J."/>
            <person name="Martin F."/>
        </authorList>
    </citation>
    <scope>NUCLEOTIDE SEQUENCE</scope>
    <source>
        <strain evidence="1">EC-137</strain>
    </source>
</reference>
<sequence length="325" mass="34895">MSSQLTSALRDFGLRSRGAENDHEHQAANDVRPVLAKLWSAVVEPILSSIDASLYDAMSDGIPHIIWCTTGPLAFLPLHAAGDYRAKAGYIDATDFVVSSYTPTLAMLLGKSSSLVQTSNSAAGDKVPIVPQPNVPGYSQLPGVVGEVEIMRTTHFPGSTMLADGDAKVEAVPAAMTQHEWVHLAFRGVQDLDEPLKSAFILTDGRLEVSRLMSHSMRNAQPAVLSACQTVTGDANLPDEAVHLTACMLATGFRSVVGTMWSIGDGDAPAVADAFYSNLKTMLEDAGPVVRSQVAYALHDAVKGLHQSLRQDEFLRWIPFVHFGI</sequence>
<dbReference type="EMBL" id="MU273519">
    <property type="protein sequence ID" value="KAI0033465.1"/>
    <property type="molecule type" value="Genomic_DNA"/>
</dbReference>
<organism evidence="1 2">
    <name type="scientific">Vararia minispora EC-137</name>
    <dbReference type="NCBI Taxonomy" id="1314806"/>
    <lineage>
        <taxon>Eukaryota</taxon>
        <taxon>Fungi</taxon>
        <taxon>Dikarya</taxon>
        <taxon>Basidiomycota</taxon>
        <taxon>Agaricomycotina</taxon>
        <taxon>Agaricomycetes</taxon>
        <taxon>Russulales</taxon>
        <taxon>Lachnocladiaceae</taxon>
        <taxon>Vararia</taxon>
    </lineage>
</organism>
<name>A0ACB8QPI9_9AGAM</name>
<protein>
    <submittedName>
        <fullName evidence="1">CHAT domain-containing protein</fullName>
    </submittedName>
</protein>
<gene>
    <name evidence="1" type="ORF">K488DRAFT_47673</name>
</gene>
<evidence type="ECO:0000313" key="2">
    <source>
        <dbReference type="Proteomes" id="UP000814128"/>
    </source>
</evidence>
<evidence type="ECO:0000313" key="1">
    <source>
        <dbReference type="EMBL" id="KAI0033465.1"/>
    </source>
</evidence>
<proteinExistence type="predicted"/>
<dbReference type="Proteomes" id="UP000814128">
    <property type="component" value="Unassembled WGS sequence"/>
</dbReference>
<reference evidence="1" key="2">
    <citation type="journal article" date="2022" name="New Phytol.">
        <title>Evolutionary transition to the ectomycorrhizal habit in the genomes of a hyperdiverse lineage of mushroom-forming fungi.</title>
        <authorList>
            <person name="Looney B."/>
            <person name="Miyauchi S."/>
            <person name="Morin E."/>
            <person name="Drula E."/>
            <person name="Courty P.E."/>
            <person name="Kohler A."/>
            <person name="Kuo A."/>
            <person name="LaButti K."/>
            <person name="Pangilinan J."/>
            <person name="Lipzen A."/>
            <person name="Riley R."/>
            <person name="Andreopoulos W."/>
            <person name="He G."/>
            <person name="Johnson J."/>
            <person name="Nolan M."/>
            <person name="Tritt A."/>
            <person name="Barry K.W."/>
            <person name="Grigoriev I.V."/>
            <person name="Nagy L.G."/>
            <person name="Hibbett D."/>
            <person name="Henrissat B."/>
            <person name="Matheny P.B."/>
            <person name="Labbe J."/>
            <person name="Martin F.M."/>
        </authorList>
    </citation>
    <scope>NUCLEOTIDE SEQUENCE</scope>
    <source>
        <strain evidence="1">EC-137</strain>
    </source>
</reference>